<keyword evidence="3 6" id="KW-0326">Glycosidase</keyword>
<proteinExistence type="inferred from homology"/>
<dbReference type="GO" id="GO:0008422">
    <property type="term" value="F:beta-glucosidase activity"/>
    <property type="evidence" value="ECO:0007669"/>
    <property type="project" value="TreeGrafter"/>
</dbReference>
<comment type="caution">
    <text evidence="7">The sequence shown here is derived from an EMBL/GenBank/DDBJ whole genome shotgun (WGS) entry which is preliminary data.</text>
</comment>
<dbReference type="PANTHER" id="PTHR10353">
    <property type="entry name" value="GLYCOSYL HYDROLASE"/>
    <property type="match status" value="1"/>
</dbReference>
<dbReference type="Pfam" id="PF00232">
    <property type="entry name" value="Glyco_hydro_1"/>
    <property type="match status" value="1"/>
</dbReference>
<evidence type="ECO:0000256" key="1">
    <source>
        <dbReference type="ARBA" id="ARBA00010838"/>
    </source>
</evidence>
<evidence type="ECO:0000256" key="6">
    <source>
        <dbReference type="RuleBase" id="RU004468"/>
    </source>
</evidence>
<reference evidence="7 8" key="1">
    <citation type="journal article" date="2016" name="Front. Microbiol.">
        <title>Comprehensive Phylogenetic Analysis of Bovine Non-aureus Staphylococci Species Based on Whole-Genome Sequencing.</title>
        <authorList>
            <person name="Naushad S."/>
            <person name="Barkema H.W."/>
            <person name="Luby C."/>
            <person name="Condas L.A."/>
            <person name="Nobrega D.B."/>
            <person name="Carson D.A."/>
            <person name="De Buck J."/>
        </authorList>
    </citation>
    <scope>NUCLEOTIDE SEQUENCE [LARGE SCALE GENOMIC DNA]</scope>
    <source>
        <strain evidence="7 8">SNUC 2204</strain>
    </source>
</reference>
<comment type="similarity">
    <text evidence="1 5">Belongs to the glycosyl hydrolase 1 family.</text>
</comment>
<dbReference type="NCBIfam" id="NF007158">
    <property type="entry name" value="PRK09593.1"/>
    <property type="match status" value="1"/>
</dbReference>
<name>A0A2T4PX23_9STAP</name>
<feature type="active site" description="Nucleophile" evidence="4">
    <location>
        <position position="373"/>
    </location>
</feature>
<gene>
    <name evidence="7" type="ORF">BU072_01530</name>
</gene>
<accession>A0A2T4PX23</accession>
<dbReference type="InterPro" id="IPR017853">
    <property type="entry name" value="GH"/>
</dbReference>
<sequence length="474" mass="54365">MTIKTFPENFLWGGAIAANQTEGAWNIGGRGLSNIDLIPHGANRQEIKLGYKQSKLSDQEYYPSHTGIDFYHHYKEDIAMLAEMGLKVFRTSISWSRIYPNGDEATPNQAGIDYYTDLFKTCKEHNMGLLVTLAHFDIPMGIVEKYNGWKNRATIDLYIKFAETCFENFGQYVNYWIPFNEINVVLHSPFSGGGLYFDETENREEILYQAAHYMLVASARAVESCHRITPKAQIGCMIAGGSFYPYSCNPEDVWKSMNDERTNTFFVDVQAKGKYPFYMESFFKSKGIHIEINESDKEILQQTVDFVAFSYYASRTSIADISRVEQNEGNIIVSAKNPYLKMSDWGWVIDPLGLRITMNQIYERFEKPLFVVENGLGAKDKIEEDGTIQDDYRIDYMQQHIEAMYEGIQDGVPLLGYISWGVIDLVSASTGEMSKRYGMIYVDKDNAGNGTLERRKKKSFNWYKQLIHQNGIEK</sequence>
<dbReference type="InterPro" id="IPR033132">
    <property type="entry name" value="GH_1_N_CS"/>
</dbReference>
<dbReference type="Proteomes" id="UP000241209">
    <property type="component" value="Unassembled WGS sequence"/>
</dbReference>
<keyword evidence="2 6" id="KW-0378">Hydrolase</keyword>
<dbReference type="PANTHER" id="PTHR10353:SF122">
    <property type="entry name" value="6-PHOSPHO-BETA-GLUCOSIDASE ASCB-RELATED"/>
    <property type="match status" value="1"/>
</dbReference>
<dbReference type="PROSITE" id="PS00653">
    <property type="entry name" value="GLYCOSYL_HYDROL_F1_2"/>
    <property type="match status" value="1"/>
</dbReference>
<dbReference type="RefSeq" id="WP_107556607.1">
    <property type="nucleotide sequence ID" value="NZ_PZFK01000002.1"/>
</dbReference>
<dbReference type="GO" id="GO:0016052">
    <property type="term" value="P:carbohydrate catabolic process"/>
    <property type="evidence" value="ECO:0007669"/>
    <property type="project" value="TreeGrafter"/>
</dbReference>
<dbReference type="FunFam" id="3.20.20.80:FF:000004">
    <property type="entry name" value="Beta-glucosidase 6-phospho-beta-glucosidase"/>
    <property type="match status" value="1"/>
</dbReference>
<dbReference type="Gene3D" id="3.20.20.80">
    <property type="entry name" value="Glycosidases"/>
    <property type="match status" value="1"/>
</dbReference>
<dbReference type="AlphaFoldDB" id="A0A2T4PX23"/>
<organism evidence="7 8">
    <name type="scientific">Mammaliicoccus vitulinus</name>
    <dbReference type="NCBI Taxonomy" id="71237"/>
    <lineage>
        <taxon>Bacteria</taxon>
        <taxon>Bacillati</taxon>
        <taxon>Bacillota</taxon>
        <taxon>Bacilli</taxon>
        <taxon>Bacillales</taxon>
        <taxon>Staphylococcaceae</taxon>
        <taxon>Mammaliicoccus</taxon>
    </lineage>
</organism>
<protein>
    <submittedName>
        <fullName evidence="7">6-phospho-beta-glucosidase</fullName>
    </submittedName>
</protein>
<evidence type="ECO:0000256" key="3">
    <source>
        <dbReference type="ARBA" id="ARBA00023295"/>
    </source>
</evidence>
<dbReference type="SUPFAM" id="SSF51445">
    <property type="entry name" value="(Trans)glycosidases"/>
    <property type="match status" value="1"/>
</dbReference>
<evidence type="ECO:0000313" key="8">
    <source>
        <dbReference type="Proteomes" id="UP000241209"/>
    </source>
</evidence>
<evidence type="ECO:0000256" key="4">
    <source>
        <dbReference type="PROSITE-ProRule" id="PRU10055"/>
    </source>
</evidence>
<evidence type="ECO:0000313" key="7">
    <source>
        <dbReference type="EMBL" id="PTI30987.1"/>
    </source>
</evidence>
<dbReference type="PRINTS" id="PR00131">
    <property type="entry name" value="GLHYDRLASE1"/>
</dbReference>
<dbReference type="InterPro" id="IPR001360">
    <property type="entry name" value="Glyco_hydro_1"/>
</dbReference>
<dbReference type="InterPro" id="IPR018120">
    <property type="entry name" value="Glyco_hydro_1_AS"/>
</dbReference>
<evidence type="ECO:0000256" key="2">
    <source>
        <dbReference type="ARBA" id="ARBA00022801"/>
    </source>
</evidence>
<evidence type="ECO:0000256" key="5">
    <source>
        <dbReference type="RuleBase" id="RU003690"/>
    </source>
</evidence>
<dbReference type="GO" id="GO:0005829">
    <property type="term" value="C:cytosol"/>
    <property type="evidence" value="ECO:0007669"/>
    <property type="project" value="TreeGrafter"/>
</dbReference>
<dbReference type="PROSITE" id="PS00572">
    <property type="entry name" value="GLYCOSYL_HYDROL_F1_1"/>
    <property type="match status" value="1"/>
</dbReference>
<dbReference type="STRING" id="1167632.GCA_000286335_00313"/>
<dbReference type="EMBL" id="PZFK01000002">
    <property type="protein sequence ID" value="PTI30987.1"/>
    <property type="molecule type" value="Genomic_DNA"/>
</dbReference>
<dbReference type="NCBIfam" id="NF007356">
    <property type="entry name" value="PRK09852.1"/>
    <property type="match status" value="1"/>
</dbReference>